<dbReference type="GeneID" id="36623755"/>
<dbReference type="RefSeq" id="XP_024774912.1">
    <property type="nucleotide sequence ID" value="XM_024915188.1"/>
</dbReference>
<gene>
    <name evidence="1" type="ORF">M431DRAFT_439496</name>
</gene>
<reference evidence="1 2" key="1">
    <citation type="submission" date="2016-07" db="EMBL/GenBank/DDBJ databases">
        <title>Multiple horizontal gene transfer events from other fungi enriched the ability of initially mycotrophic Trichoderma (Ascomycota) to feed on dead plant biomass.</title>
        <authorList>
            <consortium name="DOE Joint Genome Institute"/>
            <person name="Aerts A."/>
            <person name="Atanasova L."/>
            <person name="Chenthamara K."/>
            <person name="Zhang J."/>
            <person name="Grujic M."/>
            <person name="Henrissat B."/>
            <person name="Kuo A."/>
            <person name="Salamov A."/>
            <person name="Lipzen A."/>
            <person name="Labutti K."/>
            <person name="Barry K."/>
            <person name="Miao Y."/>
            <person name="Rahimi M.J."/>
            <person name="Shen Q."/>
            <person name="Grigoriev I.V."/>
            <person name="Kubicek C.P."/>
            <person name="Druzhinina I.S."/>
        </authorList>
    </citation>
    <scope>NUCLEOTIDE SEQUENCE [LARGE SCALE GENOMIC DNA]</scope>
    <source>
        <strain evidence="1 2">CBS 226.95</strain>
    </source>
</reference>
<accession>A0A2T4ADR5</accession>
<name>A0A2T4ADR5_TRIHA</name>
<dbReference type="Proteomes" id="UP000241690">
    <property type="component" value="Unassembled WGS sequence"/>
</dbReference>
<sequence>MRKKKSNRRTGGAKQGWRARFWLCCGAVVLQYVRWPVGKVQVQVRGGKLMGNGVRWNAGAAIPDSVLVLVLGAGATNSSHSGSLLKLAARSYRYLLPRTNSSTTSPAVCRHA</sequence>
<evidence type="ECO:0000313" key="1">
    <source>
        <dbReference type="EMBL" id="PTB55235.1"/>
    </source>
</evidence>
<dbReference type="EMBL" id="KZ679680">
    <property type="protein sequence ID" value="PTB55235.1"/>
    <property type="molecule type" value="Genomic_DNA"/>
</dbReference>
<proteinExistence type="predicted"/>
<protein>
    <submittedName>
        <fullName evidence="1">Uncharacterized protein</fullName>
    </submittedName>
</protein>
<organism evidence="1 2">
    <name type="scientific">Trichoderma harzianum CBS 226.95</name>
    <dbReference type="NCBI Taxonomy" id="983964"/>
    <lineage>
        <taxon>Eukaryota</taxon>
        <taxon>Fungi</taxon>
        <taxon>Dikarya</taxon>
        <taxon>Ascomycota</taxon>
        <taxon>Pezizomycotina</taxon>
        <taxon>Sordariomycetes</taxon>
        <taxon>Hypocreomycetidae</taxon>
        <taxon>Hypocreales</taxon>
        <taxon>Hypocreaceae</taxon>
        <taxon>Trichoderma</taxon>
    </lineage>
</organism>
<keyword evidence="2" id="KW-1185">Reference proteome</keyword>
<dbReference type="AlphaFoldDB" id="A0A2T4ADR5"/>
<evidence type="ECO:0000313" key="2">
    <source>
        <dbReference type="Proteomes" id="UP000241690"/>
    </source>
</evidence>